<dbReference type="InterPro" id="IPR036529">
    <property type="entry name" value="KIX_dom_sf"/>
</dbReference>
<feature type="compositionally biased region" description="Polar residues" evidence="4">
    <location>
        <begin position="509"/>
        <end position="524"/>
    </location>
</feature>
<feature type="compositionally biased region" description="Polar residues" evidence="4">
    <location>
        <begin position="1345"/>
        <end position="1378"/>
    </location>
</feature>
<gene>
    <name evidence="6" type="ORF">SCLTRI_LOCUS2524</name>
</gene>
<feature type="compositionally biased region" description="Low complexity" evidence="4">
    <location>
        <begin position="189"/>
        <end position="201"/>
    </location>
</feature>
<keyword evidence="7" id="KW-1185">Reference proteome</keyword>
<dbReference type="OrthoDB" id="3918840at2759"/>
<dbReference type="Gene3D" id="1.10.246.20">
    <property type="entry name" value="Coactivator CBP, KIX domain"/>
    <property type="match status" value="1"/>
</dbReference>
<organism evidence="6 7">
    <name type="scientific">Sclerotinia trifoliorum</name>
    <dbReference type="NCBI Taxonomy" id="28548"/>
    <lineage>
        <taxon>Eukaryota</taxon>
        <taxon>Fungi</taxon>
        <taxon>Dikarya</taxon>
        <taxon>Ascomycota</taxon>
        <taxon>Pezizomycotina</taxon>
        <taxon>Leotiomycetes</taxon>
        <taxon>Helotiales</taxon>
        <taxon>Sclerotiniaceae</taxon>
        <taxon>Sclerotinia</taxon>
    </lineage>
</organism>
<accession>A0A8H2VQR1</accession>
<dbReference type="GO" id="GO:0005634">
    <property type="term" value="C:nucleus"/>
    <property type="evidence" value="ECO:0007669"/>
    <property type="project" value="UniProtKB-SubCell"/>
</dbReference>
<feature type="region of interest" description="Disordered" evidence="4">
    <location>
        <begin position="1448"/>
        <end position="1470"/>
    </location>
</feature>
<feature type="region of interest" description="Disordered" evidence="4">
    <location>
        <begin position="465"/>
        <end position="542"/>
    </location>
</feature>
<reference evidence="6" key="1">
    <citation type="submission" date="2020-10" db="EMBL/GenBank/DDBJ databases">
        <authorList>
            <person name="Kusch S."/>
        </authorList>
    </citation>
    <scope>NUCLEOTIDE SEQUENCE</scope>
    <source>
        <strain evidence="6">SwB9</strain>
    </source>
</reference>
<feature type="coiled-coil region" evidence="3">
    <location>
        <begin position="129"/>
        <end position="156"/>
    </location>
</feature>
<feature type="coiled-coil region" evidence="3">
    <location>
        <begin position="1001"/>
        <end position="1028"/>
    </location>
</feature>
<feature type="domain" description="Mediator complex subunit 15 KIX" evidence="5">
    <location>
        <begin position="72"/>
        <end position="153"/>
    </location>
</feature>
<dbReference type="Proteomes" id="UP000624404">
    <property type="component" value="Unassembled WGS sequence"/>
</dbReference>
<feature type="region of interest" description="Disordered" evidence="4">
    <location>
        <begin position="186"/>
        <end position="260"/>
    </location>
</feature>
<feature type="region of interest" description="Disordered" evidence="4">
    <location>
        <begin position="1329"/>
        <end position="1407"/>
    </location>
</feature>
<feature type="compositionally biased region" description="Pro residues" evidence="4">
    <location>
        <begin position="1188"/>
        <end position="1199"/>
    </location>
</feature>
<feature type="compositionally biased region" description="Polar residues" evidence="4">
    <location>
        <begin position="919"/>
        <end position="934"/>
    </location>
</feature>
<evidence type="ECO:0000313" key="6">
    <source>
        <dbReference type="EMBL" id="CAD6442732.1"/>
    </source>
</evidence>
<feature type="region of interest" description="Disordered" evidence="4">
    <location>
        <begin position="1167"/>
        <end position="1274"/>
    </location>
</feature>
<comment type="subcellular location">
    <subcellularLocation>
        <location evidence="1">Nucleus</location>
    </subcellularLocation>
</comment>
<evidence type="ECO:0000256" key="4">
    <source>
        <dbReference type="SAM" id="MobiDB-lite"/>
    </source>
</evidence>
<dbReference type="InterPro" id="IPR036546">
    <property type="entry name" value="MED15_KIX"/>
</dbReference>
<feature type="compositionally biased region" description="Low complexity" evidence="4">
    <location>
        <begin position="13"/>
        <end position="23"/>
    </location>
</feature>
<protein>
    <submittedName>
        <fullName evidence="6">C4bd030b-a2fc-4b41-a380-2aa7bceb1006</fullName>
    </submittedName>
</protein>
<evidence type="ECO:0000256" key="3">
    <source>
        <dbReference type="SAM" id="Coils"/>
    </source>
</evidence>
<feature type="compositionally biased region" description="Low complexity" evidence="4">
    <location>
        <begin position="31"/>
        <end position="49"/>
    </location>
</feature>
<evidence type="ECO:0000259" key="5">
    <source>
        <dbReference type="Pfam" id="PF16987"/>
    </source>
</evidence>
<keyword evidence="3" id="KW-0175">Coiled coil</keyword>
<dbReference type="GO" id="GO:0006355">
    <property type="term" value="P:regulation of DNA-templated transcription"/>
    <property type="evidence" value="ECO:0007669"/>
    <property type="project" value="InterPro"/>
</dbReference>
<dbReference type="GO" id="GO:0003712">
    <property type="term" value="F:transcription coregulator activity"/>
    <property type="evidence" value="ECO:0007669"/>
    <property type="project" value="InterPro"/>
</dbReference>
<feature type="compositionally biased region" description="Basic and acidic residues" evidence="4">
    <location>
        <begin position="1394"/>
        <end position="1404"/>
    </location>
</feature>
<dbReference type="EMBL" id="CAJHIA010000009">
    <property type="protein sequence ID" value="CAD6442732.1"/>
    <property type="molecule type" value="Genomic_DNA"/>
</dbReference>
<feature type="region of interest" description="Disordered" evidence="4">
    <location>
        <begin position="1"/>
        <end position="50"/>
    </location>
</feature>
<keyword evidence="2" id="KW-0539">Nucleus</keyword>
<feature type="region of interest" description="Disordered" evidence="4">
    <location>
        <begin position="331"/>
        <end position="377"/>
    </location>
</feature>
<name>A0A8H2VQR1_9HELO</name>
<feature type="compositionally biased region" description="Polar residues" evidence="4">
    <location>
        <begin position="865"/>
        <end position="891"/>
    </location>
</feature>
<evidence type="ECO:0000256" key="1">
    <source>
        <dbReference type="ARBA" id="ARBA00004123"/>
    </source>
</evidence>
<feature type="compositionally biased region" description="Low complexity" evidence="4">
    <location>
        <begin position="848"/>
        <end position="864"/>
    </location>
</feature>
<sequence>MASNFPQMGGAGQMMPQQQQQHQQHQHQHQHQQQQQQMQQQMHLQQRQQGVTTQIHNAIFQRLQQQGQTPSGWQALLSPQERMGGIFNIIGALRILAQNQNQNQSGGIPKLLEIAVKFEQECFLTSPDKASYKNKMNEKQRELHQARMQSQQTMQQQVNSQAQAQQQMMMMNQNGMQGQMPRNIPQQPPQQGFQHLQHQMQASPLPPQQSQGMPNGLPNDAISQNMPQNAQMQANGMPNQIQHGPGRPVNGQHQLQPTGNDAAEVNREAMKMLSEAQDHDKINIRANLRAKMSPAQVQQQEASGSDIAFLWFRQQATMRWRNRQLQMAQGQGVPQGQQSAIPQHPQNGPATAPMMQQQRSMNPSPMNGQSQPPTTMGGGPDFNSFLGNMENLIGQQQQAGVLAQEAGQIVVPVSAPRNNTPQPNVSMPGQAMNMNEQRSVSNPMARTQVQQTQIFNAQQSQRIQQQQQQQQQSQQAQARANAAAKAQIGLQGQPGGMGSGPMPSQQSPAMNTLNTPLRTPQQMGHSEVGGMNHNPQFGQPLDPRFPPGGQRMFGNTMHGFNPAMLRDMGPEQRQHFASLPPEKMNEFAKTWQAQQQPNQMQQATQMPMQGNNNLLRPGQPGPQAAQFAQRQHAINQFLMSNPGQRLPQSLLANLTPQQQMIVQQQMTQNAMQSRAGNVSVDQSRVLQQMDNMDIPAPYLTNPHMVQGIPPEIKKWGQLKQWVSSTPTMPPQALDTVRGLQKMHYMQLSRQRQAAQQQLNTMGGNPAPMGGQNSMSMVPPRMSAPVAPMGQNPVQMPNGMNMGPGMMRQITPQDIINIRNHHTGKFANASDEQIRGFLMQNQFKSIQAAQQRQAQMNMAQMNGQQVPQNTQPGLPNSSQMTTPQQPSGQMPQQKPAASVPEPAGPSIPTPASRPRPPPNNKSTAGQSSSPAQPAKNNLKRASSDDVVEVPNPNGQQRPAPAPAPQQRAAPRLTPDQVARLDPEQRKTYEAMLRQSINGRQQAVAGNSEAEAINRKLKELSAEEEKAIAENPLSDIPMDAETKKSMMQALLPMPAHLSNISRTIGQWYHLTRDDTRAKLFFRARSRLARQFKDPKDMKELKDTFSIRLTDVEQARTLFTAIIVDLSNKHPMLKKSGGSSDAQGTSATPSTASNAQNSEAVPLNAANLQQQQQQLNKMHHQRSNSRSSHPPAAPTSSQPPFPFGASSPHGQPRYIGKPPAVTQETLHIPARKKQKPNGTPGQGQGTPGSTSSPQITKVPSPEVKRQQIPEPKIATKPTWPCNDEVCERQNIGFESQEELSRHTQVEHRLPMQNPQKFAEDFLRPMLGLDSQDQSNAAASTMDAATSSKQDQTPKVETITPSASAATPMNRQSSTNKQSGTMQGKAKPQSDFATDTSKSQKDINKEDSNPPAQEVIVDAWANATIDPNELVRTFQPFEGGAGGAISDVNVYRSVTPNDTPESSKDGVSEPTSDISEGVNLDIALDVIDDTWYPFGLSDTEALVDNNTNFYNANIAENLTMFNDLEFTNPPQNWDDMEGKVNFDQPFQFNIDDQYSMDVN</sequence>
<feature type="compositionally biased region" description="Low complexity" evidence="4">
    <location>
        <begin position="465"/>
        <end position="488"/>
    </location>
</feature>
<proteinExistence type="predicted"/>
<feature type="compositionally biased region" description="Polar residues" evidence="4">
    <location>
        <begin position="331"/>
        <end position="374"/>
    </location>
</feature>
<dbReference type="Pfam" id="PF16987">
    <property type="entry name" value="KIX_2"/>
    <property type="match status" value="1"/>
</dbReference>
<evidence type="ECO:0000313" key="7">
    <source>
        <dbReference type="Proteomes" id="UP000624404"/>
    </source>
</evidence>
<feature type="compositionally biased region" description="Low complexity" evidence="4">
    <location>
        <begin position="224"/>
        <end position="235"/>
    </location>
</feature>
<feature type="region of interest" description="Disordered" evidence="4">
    <location>
        <begin position="1131"/>
        <end position="1154"/>
    </location>
</feature>
<feature type="compositionally biased region" description="Pro residues" evidence="4">
    <location>
        <begin position="901"/>
        <end position="918"/>
    </location>
</feature>
<comment type="caution">
    <text evidence="6">The sequence shown here is derived from an EMBL/GenBank/DDBJ whole genome shotgun (WGS) entry which is preliminary data.</text>
</comment>
<feature type="region of interest" description="Disordered" evidence="4">
    <location>
        <begin position="848"/>
        <end position="979"/>
    </location>
</feature>
<feature type="compositionally biased region" description="Low complexity" evidence="4">
    <location>
        <begin position="1331"/>
        <end position="1344"/>
    </location>
</feature>
<feature type="compositionally biased region" description="Polar residues" evidence="4">
    <location>
        <begin position="1134"/>
        <end position="1154"/>
    </location>
</feature>
<evidence type="ECO:0000256" key="2">
    <source>
        <dbReference type="ARBA" id="ARBA00023242"/>
    </source>
</evidence>